<dbReference type="PANTHER" id="PTHR43272:SF83">
    <property type="entry name" value="ACYL-COA SYNTHETASE LONG-CHAIN, ISOFORM J"/>
    <property type="match status" value="1"/>
</dbReference>
<dbReference type="Proteomes" id="UP000001861">
    <property type="component" value="Unassembled WGS sequence"/>
</dbReference>
<comment type="caution">
    <text evidence="7">The sequence shown here is derived from an EMBL/GenBank/DDBJ whole genome shotgun (WGS) entry which is preliminary data.</text>
</comment>
<keyword evidence="4" id="KW-0067">ATP-binding</keyword>
<evidence type="ECO:0000256" key="3">
    <source>
        <dbReference type="ARBA" id="ARBA00022741"/>
    </source>
</evidence>
<evidence type="ECO:0000313" key="7">
    <source>
        <dbReference type="EMBL" id="EAU87919.1"/>
    </source>
</evidence>
<keyword evidence="8" id="KW-1185">Reference proteome</keyword>
<dbReference type="GeneID" id="6010393"/>
<evidence type="ECO:0000256" key="5">
    <source>
        <dbReference type="ARBA" id="ARBA00036813"/>
    </source>
</evidence>
<dbReference type="PANTHER" id="PTHR43272">
    <property type="entry name" value="LONG-CHAIN-FATTY-ACID--COA LIGASE"/>
    <property type="match status" value="1"/>
</dbReference>
<dbReference type="OrthoDB" id="1700726at2759"/>
<dbReference type="GO" id="GO:0004467">
    <property type="term" value="F:long-chain fatty acid-CoA ligase activity"/>
    <property type="evidence" value="ECO:0007669"/>
    <property type="project" value="UniProtKB-EC"/>
</dbReference>
<dbReference type="Pfam" id="PF00501">
    <property type="entry name" value="AMP-binding"/>
    <property type="match status" value="1"/>
</dbReference>
<dbReference type="FunCoup" id="A8NI26">
    <property type="interactions" value="194"/>
</dbReference>
<evidence type="ECO:0000256" key="2">
    <source>
        <dbReference type="ARBA" id="ARBA00022598"/>
    </source>
</evidence>
<comment type="similarity">
    <text evidence="1">Belongs to the ATP-dependent AMP-binding enzyme family.</text>
</comment>
<dbReference type="KEGG" id="cci:CC1G_01566"/>
<proteinExistence type="inferred from homology"/>
<dbReference type="GO" id="GO:0005811">
    <property type="term" value="C:lipid droplet"/>
    <property type="evidence" value="ECO:0007669"/>
    <property type="project" value="TreeGrafter"/>
</dbReference>
<dbReference type="GO" id="GO:0005524">
    <property type="term" value="F:ATP binding"/>
    <property type="evidence" value="ECO:0007669"/>
    <property type="project" value="UniProtKB-KW"/>
</dbReference>
<keyword evidence="2" id="KW-0436">Ligase</keyword>
<evidence type="ECO:0000259" key="6">
    <source>
        <dbReference type="Pfam" id="PF00501"/>
    </source>
</evidence>
<comment type="catalytic activity">
    <reaction evidence="5">
        <text>a long-chain fatty acid + ATP + CoA = a long-chain fatty acyl-CoA + AMP + diphosphate</text>
        <dbReference type="Rhea" id="RHEA:15421"/>
        <dbReference type="ChEBI" id="CHEBI:30616"/>
        <dbReference type="ChEBI" id="CHEBI:33019"/>
        <dbReference type="ChEBI" id="CHEBI:57287"/>
        <dbReference type="ChEBI" id="CHEBI:57560"/>
        <dbReference type="ChEBI" id="CHEBI:83139"/>
        <dbReference type="ChEBI" id="CHEBI:456215"/>
        <dbReference type="EC" id="6.2.1.3"/>
    </reaction>
</comment>
<reference evidence="7 8" key="1">
    <citation type="journal article" date="2010" name="Proc. Natl. Acad. Sci. U.S.A.">
        <title>Insights into evolution of multicellular fungi from the assembled chromosomes of the mushroom Coprinopsis cinerea (Coprinus cinereus).</title>
        <authorList>
            <person name="Stajich J.E."/>
            <person name="Wilke S.K."/>
            <person name="Ahren D."/>
            <person name="Au C.H."/>
            <person name="Birren B.W."/>
            <person name="Borodovsky M."/>
            <person name="Burns C."/>
            <person name="Canback B."/>
            <person name="Casselton L.A."/>
            <person name="Cheng C.K."/>
            <person name="Deng J."/>
            <person name="Dietrich F.S."/>
            <person name="Fargo D.C."/>
            <person name="Farman M.L."/>
            <person name="Gathman A.C."/>
            <person name="Goldberg J."/>
            <person name="Guigo R."/>
            <person name="Hoegger P.J."/>
            <person name="Hooker J.B."/>
            <person name="Huggins A."/>
            <person name="James T.Y."/>
            <person name="Kamada T."/>
            <person name="Kilaru S."/>
            <person name="Kodira C."/>
            <person name="Kues U."/>
            <person name="Kupfer D."/>
            <person name="Kwan H.S."/>
            <person name="Lomsadze A."/>
            <person name="Li W."/>
            <person name="Lilly W.W."/>
            <person name="Ma L.J."/>
            <person name="Mackey A.J."/>
            <person name="Manning G."/>
            <person name="Martin F."/>
            <person name="Muraguchi H."/>
            <person name="Natvig D.O."/>
            <person name="Palmerini H."/>
            <person name="Ramesh M.A."/>
            <person name="Rehmeyer C.J."/>
            <person name="Roe B.A."/>
            <person name="Shenoy N."/>
            <person name="Stanke M."/>
            <person name="Ter-Hovhannisyan V."/>
            <person name="Tunlid A."/>
            <person name="Velagapudi R."/>
            <person name="Vision T.J."/>
            <person name="Zeng Q."/>
            <person name="Zolan M.E."/>
            <person name="Pukkila P.J."/>
        </authorList>
    </citation>
    <scope>NUCLEOTIDE SEQUENCE [LARGE SCALE GENOMIC DNA]</scope>
    <source>
        <strain evidence="8">Okayama-7 / 130 / ATCC MYA-4618 / FGSC 9003</strain>
    </source>
</reference>
<accession>A8NI26</accession>
<keyword evidence="3" id="KW-0547">Nucleotide-binding</keyword>
<dbReference type="OMA" id="CAELVCI"/>
<dbReference type="eggNOG" id="KOG1180">
    <property type="taxonomic scope" value="Eukaryota"/>
</dbReference>
<dbReference type="GO" id="GO:0005783">
    <property type="term" value="C:endoplasmic reticulum"/>
    <property type="evidence" value="ECO:0007669"/>
    <property type="project" value="TreeGrafter"/>
</dbReference>
<organism evidence="7 8">
    <name type="scientific">Coprinopsis cinerea (strain Okayama-7 / 130 / ATCC MYA-4618 / FGSC 9003)</name>
    <name type="common">Inky cap fungus</name>
    <name type="synonym">Hormographiella aspergillata</name>
    <dbReference type="NCBI Taxonomy" id="240176"/>
    <lineage>
        <taxon>Eukaryota</taxon>
        <taxon>Fungi</taxon>
        <taxon>Dikarya</taxon>
        <taxon>Basidiomycota</taxon>
        <taxon>Agaricomycotina</taxon>
        <taxon>Agaricomycetes</taxon>
        <taxon>Agaricomycetidae</taxon>
        <taxon>Agaricales</taxon>
        <taxon>Agaricineae</taxon>
        <taxon>Psathyrellaceae</taxon>
        <taxon>Coprinopsis</taxon>
    </lineage>
</organism>
<feature type="domain" description="AMP-dependent synthetase/ligase" evidence="6">
    <location>
        <begin position="102"/>
        <end position="511"/>
    </location>
</feature>
<sequence length="689" mass="75437">MATLSTLKPGYYGEGSVQVAPAAGPGQGPVLRCALSKDGLPERPIDGINTVYDVLTYATRTHGGHKAMGWRNIVDTIEEEKEVTKVVGGEQVKEKKKWKYFQLSEYQYINYIELQEIVSEIARGLHHLGITENDIFNIYAQTSPTWQYMSHGCGSISIPIATAYDTLGEEGLIHSLNEPECIGVFTNAELLPTLNRVLAKTPTVKYIIYDGEPSSALLDNLRSVRDTIQVYSLTQLRELGRDKPVEPLEARRPKPETIACIMYTSGSTGNPKGVVLKHSNLIAGVGAFKVLIGHHLGREDSILAYLPLAHVLEYMVELCSLFAGMTIGYGRVKTLTDASVRHCKGDISEFKPTRFVGVPAVWENIRKGILAKVDTAGGLKKVIFNGAYWAKSNKIPILSTIADKVVFGGVRAATGGRIAFALSGGAAISPETHEFLSTALVDISQGYGMTETCGMISLVPPELMRYKSVGIPFPSVEIKLLDVPDAGYFSTNDPPQGEVCVRGPSVTSGYYKRPDLNNDESIFKGGWLRTGDVGQWNPDGTLTLIDRIKNLIKLAQGEYIALERLESIYKSCNLVANICVHAVPAANQPMGIIIPQEVHLRNTLASLNLDSTSDLSVLCAKDEVRKLILKECNAVGRRNGFKPVELLQDVVLTAEEWTPENGLVTAAQKIQRVKIAKTFHEQIEAVYKH</sequence>
<dbReference type="InterPro" id="IPR020845">
    <property type="entry name" value="AMP-binding_CS"/>
</dbReference>
<evidence type="ECO:0000256" key="1">
    <source>
        <dbReference type="ARBA" id="ARBA00006432"/>
    </source>
</evidence>
<evidence type="ECO:0000256" key="4">
    <source>
        <dbReference type="ARBA" id="ARBA00022840"/>
    </source>
</evidence>
<dbReference type="EMBL" id="AACS02000010">
    <property type="protein sequence ID" value="EAU87919.1"/>
    <property type="molecule type" value="Genomic_DNA"/>
</dbReference>
<dbReference type="GO" id="GO:0035336">
    <property type="term" value="P:long-chain fatty-acyl-CoA metabolic process"/>
    <property type="evidence" value="ECO:0007669"/>
    <property type="project" value="TreeGrafter"/>
</dbReference>
<dbReference type="InterPro" id="IPR000873">
    <property type="entry name" value="AMP-dep_synth/lig_dom"/>
</dbReference>
<dbReference type="VEuPathDB" id="FungiDB:CC1G_01566"/>
<name>A8NI26_COPC7</name>
<evidence type="ECO:0000313" key="8">
    <source>
        <dbReference type="Proteomes" id="UP000001861"/>
    </source>
</evidence>
<dbReference type="PROSITE" id="PS00455">
    <property type="entry name" value="AMP_BINDING"/>
    <property type="match status" value="1"/>
</dbReference>
<dbReference type="RefSeq" id="XP_001833889.1">
    <property type="nucleotide sequence ID" value="XM_001833837.1"/>
</dbReference>
<dbReference type="AlphaFoldDB" id="A8NI26"/>
<dbReference type="GO" id="GO:0005886">
    <property type="term" value="C:plasma membrane"/>
    <property type="evidence" value="ECO:0007669"/>
    <property type="project" value="TreeGrafter"/>
</dbReference>
<dbReference type="SUPFAM" id="SSF56801">
    <property type="entry name" value="Acetyl-CoA synthetase-like"/>
    <property type="match status" value="1"/>
</dbReference>
<dbReference type="InterPro" id="IPR042099">
    <property type="entry name" value="ANL_N_sf"/>
</dbReference>
<protein>
    <submittedName>
        <fullName evidence="7">Fatty acid activator Faa4</fullName>
    </submittedName>
</protein>
<dbReference type="InParanoid" id="A8NI26"/>
<gene>
    <name evidence="7" type="ORF">CC1G_01566</name>
</gene>
<dbReference type="Gene3D" id="3.40.50.12780">
    <property type="entry name" value="N-terminal domain of ligase-like"/>
    <property type="match status" value="1"/>
</dbReference>
<dbReference type="STRING" id="240176.A8NI26"/>